<evidence type="ECO:0000313" key="6">
    <source>
        <dbReference type="Proteomes" id="UP000321570"/>
    </source>
</evidence>
<feature type="domain" description="C3H1-type" evidence="4">
    <location>
        <begin position="240"/>
        <end position="267"/>
    </location>
</feature>
<feature type="domain" description="C3H1-type" evidence="4">
    <location>
        <begin position="189"/>
        <end position="212"/>
    </location>
</feature>
<dbReference type="InterPro" id="IPR000571">
    <property type="entry name" value="Znf_CCCH"/>
</dbReference>
<evidence type="ECO:0000256" key="1">
    <source>
        <dbReference type="ARBA" id="ARBA00022737"/>
    </source>
</evidence>
<keyword evidence="2" id="KW-0862">Zinc</keyword>
<dbReference type="Proteomes" id="UP000321570">
    <property type="component" value="Unassembled WGS sequence"/>
</dbReference>
<keyword evidence="2" id="KW-0863">Zinc-finger</keyword>
<feature type="zinc finger region" description="C3H1-type" evidence="2">
    <location>
        <begin position="240"/>
        <end position="267"/>
    </location>
</feature>
<dbReference type="PROSITE" id="PS50103">
    <property type="entry name" value="ZF_C3H1"/>
    <property type="match status" value="4"/>
</dbReference>
<name>A0A564YGW9_HYMDI</name>
<evidence type="ECO:0000256" key="3">
    <source>
        <dbReference type="SAM" id="MobiDB-lite"/>
    </source>
</evidence>
<reference evidence="5 6" key="1">
    <citation type="submission" date="2019-07" db="EMBL/GenBank/DDBJ databases">
        <authorList>
            <person name="Jastrzebski P J."/>
            <person name="Paukszto L."/>
            <person name="Jastrzebski P J."/>
        </authorList>
    </citation>
    <scope>NUCLEOTIDE SEQUENCE [LARGE SCALE GENOMIC DNA]</scope>
    <source>
        <strain evidence="5 6">WMS-il1</strain>
    </source>
</reference>
<dbReference type="EMBL" id="CABIJS010000210">
    <property type="protein sequence ID" value="VUZ46189.1"/>
    <property type="molecule type" value="Genomic_DNA"/>
</dbReference>
<dbReference type="Gene3D" id="4.10.1000.10">
    <property type="entry name" value="Zinc finger, CCCH-type"/>
    <property type="match status" value="1"/>
</dbReference>
<proteinExistence type="predicted"/>
<accession>A0A564YGW9</accession>
<feature type="zinc finger region" description="C3H1-type" evidence="2">
    <location>
        <begin position="189"/>
        <end position="212"/>
    </location>
</feature>
<dbReference type="InterPro" id="IPR045348">
    <property type="entry name" value="CPSF4/Yth1"/>
</dbReference>
<keyword evidence="6" id="KW-1185">Reference proteome</keyword>
<feature type="region of interest" description="Disordered" evidence="3">
    <location>
        <begin position="48"/>
        <end position="71"/>
    </location>
</feature>
<dbReference type="GO" id="GO:0008270">
    <property type="term" value="F:zinc ion binding"/>
    <property type="evidence" value="ECO:0007669"/>
    <property type="project" value="UniProtKB-KW"/>
</dbReference>
<keyword evidence="2" id="KW-0479">Metal-binding</keyword>
<evidence type="ECO:0000313" key="5">
    <source>
        <dbReference type="EMBL" id="VUZ46189.1"/>
    </source>
</evidence>
<feature type="domain" description="C3H1-type" evidence="4">
    <location>
        <begin position="157"/>
        <end position="185"/>
    </location>
</feature>
<gene>
    <name evidence="5" type="ORF">WMSIL1_LOCUS6002</name>
</gene>
<protein>
    <recommendedName>
        <fullName evidence="4">C3H1-type domain-containing protein</fullName>
    </recommendedName>
</protein>
<dbReference type="SMART" id="SM00356">
    <property type="entry name" value="ZnF_C3H1"/>
    <property type="match status" value="4"/>
</dbReference>
<feature type="zinc finger region" description="C3H1-type" evidence="2">
    <location>
        <begin position="213"/>
        <end position="239"/>
    </location>
</feature>
<dbReference type="PANTHER" id="PTHR23102">
    <property type="entry name" value="CLEAVAGE AND POLYADENYLATION SPECIFICITY FACTOR SUBUNIT 4-RELATED"/>
    <property type="match status" value="1"/>
</dbReference>
<evidence type="ECO:0000259" key="4">
    <source>
        <dbReference type="PROSITE" id="PS50103"/>
    </source>
</evidence>
<dbReference type="PANTHER" id="PTHR23102:SF24">
    <property type="entry name" value="CLEAVAGE AND POLYADENYLATION SPECIFICITY FACTOR SUBUNIT 4"/>
    <property type="match status" value="1"/>
</dbReference>
<dbReference type="AlphaFoldDB" id="A0A564YGW9"/>
<organism evidence="5 6">
    <name type="scientific">Hymenolepis diminuta</name>
    <name type="common">Rat tapeworm</name>
    <dbReference type="NCBI Taxonomy" id="6216"/>
    <lineage>
        <taxon>Eukaryota</taxon>
        <taxon>Metazoa</taxon>
        <taxon>Spiralia</taxon>
        <taxon>Lophotrochozoa</taxon>
        <taxon>Platyhelminthes</taxon>
        <taxon>Cestoda</taxon>
        <taxon>Eucestoda</taxon>
        <taxon>Cyclophyllidea</taxon>
        <taxon>Hymenolepididae</taxon>
        <taxon>Hymenolepis</taxon>
    </lineage>
</organism>
<feature type="zinc finger region" description="C3H1-type" evidence="2">
    <location>
        <begin position="157"/>
        <end position="185"/>
    </location>
</feature>
<sequence>MSFRWHRRSSYHPPRYSFQCRFRNNAVRSNSLDSAVLTNRFRYHRGNRGSSMTYTSGRPVLPNRPSRGGTNSFRSNVFRTVSFRTIRRTTYVAPSSKSIFKYRSKSWIANKSKSKSSSKALTSENPFVFHKSVRKCVITPVHPYRLSVKRAIIMNRRFVRQICPDYVKMGSCESADNCPLRHDSNYLRICPKFLQNICLLGEQRCPLAHVLDPCRIPQCVYFTKGTCSRSGCNFLHIKYPHGTPACQDFLIGRCEKGSCCKKRHIWRGELDLSKTEKSKSVPQSVTKNEDIAKESEQLGSLRNAKVVPDFIPFHISDD</sequence>
<feature type="domain" description="C3H1-type" evidence="4">
    <location>
        <begin position="213"/>
        <end position="239"/>
    </location>
</feature>
<dbReference type="GO" id="GO:0003723">
    <property type="term" value="F:RNA binding"/>
    <property type="evidence" value="ECO:0007669"/>
    <property type="project" value="InterPro"/>
</dbReference>
<keyword evidence="1" id="KW-0677">Repeat</keyword>
<evidence type="ECO:0000256" key="2">
    <source>
        <dbReference type="PROSITE-ProRule" id="PRU00723"/>
    </source>
</evidence>